<dbReference type="Pfam" id="PF07702">
    <property type="entry name" value="UTRA"/>
    <property type="match status" value="1"/>
</dbReference>
<comment type="caution">
    <text evidence="5">The sequence shown here is derived from an EMBL/GenBank/DDBJ whole genome shotgun (WGS) entry which is preliminary data.</text>
</comment>
<dbReference type="PANTHER" id="PTHR44846">
    <property type="entry name" value="MANNOSYL-D-GLYCERATE TRANSPORT/METABOLISM SYSTEM REPRESSOR MNGR-RELATED"/>
    <property type="match status" value="1"/>
</dbReference>
<dbReference type="PRINTS" id="PR00035">
    <property type="entry name" value="HTHGNTR"/>
</dbReference>
<dbReference type="PANTHER" id="PTHR44846:SF1">
    <property type="entry name" value="MANNOSYL-D-GLYCERATE TRANSPORT_METABOLISM SYSTEM REPRESSOR MNGR-RELATED"/>
    <property type="match status" value="1"/>
</dbReference>
<dbReference type="InterPro" id="IPR050679">
    <property type="entry name" value="Bact_HTH_transcr_reg"/>
</dbReference>
<feature type="domain" description="HTH gntR-type" evidence="4">
    <location>
        <begin position="5"/>
        <end position="73"/>
    </location>
</feature>
<name>A0A844DUF7_EUBRA</name>
<dbReference type="GO" id="GO:0003677">
    <property type="term" value="F:DNA binding"/>
    <property type="evidence" value="ECO:0007669"/>
    <property type="project" value="UniProtKB-KW"/>
</dbReference>
<dbReference type="Gene3D" id="3.40.1410.10">
    <property type="entry name" value="Chorismate lyase-like"/>
    <property type="match status" value="1"/>
</dbReference>
<evidence type="ECO:0000313" key="5">
    <source>
        <dbReference type="EMBL" id="MSD15097.1"/>
    </source>
</evidence>
<keyword evidence="2" id="KW-0238">DNA-binding</keyword>
<reference evidence="5 6" key="1">
    <citation type="journal article" date="2019" name="Nat. Med.">
        <title>A library of human gut bacterial isolates paired with longitudinal multiomics data enables mechanistic microbiome research.</title>
        <authorList>
            <person name="Poyet M."/>
            <person name="Groussin M."/>
            <person name="Gibbons S.M."/>
            <person name="Avila-Pacheco J."/>
            <person name="Jiang X."/>
            <person name="Kearney S.M."/>
            <person name="Perrotta A.R."/>
            <person name="Berdy B."/>
            <person name="Zhao S."/>
            <person name="Lieberman T.D."/>
            <person name="Swanson P.K."/>
            <person name="Smith M."/>
            <person name="Roesemann S."/>
            <person name="Alexander J.E."/>
            <person name="Rich S.A."/>
            <person name="Livny J."/>
            <person name="Vlamakis H."/>
            <person name="Clish C."/>
            <person name="Bullock K."/>
            <person name="Deik A."/>
            <person name="Scott J."/>
            <person name="Pierce K.A."/>
            <person name="Xavier R.J."/>
            <person name="Alm E.J."/>
        </authorList>
    </citation>
    <scope>NUCLEOTIDE SEQUENCE [LARGE SCALE GENOMIC DNA]</scope>
    <source>
        <strain evidence="5 6">BIOML-A3</strain>
    </source>
</reference>
<dbReference type="InterPro" id="IPR011663">
    <property type="entry name" value="UTRA"/>
</dbReference>
<dbReference type="SUPFAM" id="SSF64288">
    <property type="entry name" value="Chorismate lyase-like"/>
    <property type="match status" value="1"/>
</dbReference>
<dbReference type="Pfam" id="PF00392">
    <property type="entry name" value="GntR"/>
    <property type="match status" value="1"/>
</dbReference>
<dbReference type="RefSeq" id="WP_154314276.1">
    <property type="nucleotide sequence ID" value="NZ_CBCTYR010000008.1"/>
</dbReference>
<dbReference type="Proteomes" id="UP000431304">
    <property type="component" value="Unassembled WGS sequence"/>
</dbReference>
<protein>
    <submittedName>
        <fullName evidence="5">UTRA domain-containing protein</fullName>
    </submittedName>
</protein>
<dbReference type="AlphaFoldDB" id="A0A844DUF7"/>
<dbReference type="GO" id="GO:0003700">
    <property type="term" value="F:DNA-binding transcription factor activity"/>
    <property type="evidence" value="ECO:0007669"/>
    <property type="project" value="InterPro"/>
</dbReference>
<dbReference type="Gene3D" id="1.10.10.10">
    <property type="entry name" value="Winged helix-like DNA-binding domain superfamily/Winged helix DNA-binding domain"/>
    <property type="match status" value="1"/>
</dbReference>
<dbReference type="GO" id="GO:0045892">
    <property type="term" value="P:negative regulation of DNA-templated transcription"/>
    <property type="evidence" value="ECO:0007669"/>
    <property type="project" value="TreeGrafter"/>
</dbReference>
<evidence type="ECO:0000256" key="3">
    <source>
        <dbReference type="ARBA" id="ARBA00023163"/>
    </source>
</evidence>
<dbReference type="InterPro" id="IPR000524">
    <property type="entry name" value="Tscrpt_reg_HTH_GntR"/>
</dbReference>
<dbReference type="EMBL" id="WKRA01000004">
    <property type="protein sequence ID" value="MSD15097.1"/>
    <property type="molecule type" value="Genomic_DNA"/>
</dbReference>
<dbReference type="FunFam" id="1.10.10.10:FF:000079">
    <property type="entry name" value="GntR family transcriptional regulator"/>
    <property type="match status" value="1"/>
</dbReference>
<evidence type="ECO:0000259" key="4">
    <source>
        <dbReference type="PROSITE" id="PS50949"/>
    </source>
</evidence>
<dbReference type="InterPro" id="IPR036388">
    <property type="entry name" value="WH-like_DNA-bd_sf"/>
</dbReference>
<evidence type="ECO:0000313" key="6">
    <source>
        <dbReference type="Proteomes" id="UP000431304"/>
    </source>
</evidence>
<gene>
    <name evidence="5" type="ORF">GKE72_03230</name>
</gene>
<keyword evidence="1" id="KW-0805">Transcription regulation</keyword>
<evidence type="ECO:0000256" key="2">
    <source>
        <dbReference type="ARBA" id="ARBA00023125"/>
    </source>
</evidence>
<dbReference type="SUPFAM" id="SSF46785">
    <property type="entry name" value="Winged helix' DNA-binding domain"/>
    <property type="match status" value="1"/>
</dbReference>
<dbReference type="PROSITE" id="PS50949">
    <property type="entry name" value="HTH_GNTR"/>
    <property type="match status" value="1"/>
</dbReference>
<dbReference type="SMART" id="SM00345">
    <property type="entry name" value="HTH_GNTR"/>
    <property type="match status" value="1"/>
</dbReference>
<dbReference type="InterPro" id="IPR036390">
    <property type="entry name" value="WH_DNA-bd_sf"/>
</dbReference>
<dbReference type="CDD" id="cd07377">
    <property type="entry name" value="WHTH_GntR"/>
    <property type="match status" value="1"/>
</dbReference>
<keyword evidence="3" id="KW-0804">Transcription</keyword>
<evidence type="ECO:0000256" key="1">
    <source>
        <dbReference type="ARBA" id="ARBA00023015"/>
    </source>
</evidence>
<organism evidence="5 6">
    <name type="scientific">Eubacterium ramulus</name>
    <dbReference type="NCBI Taxonomy" id="39490"/>
    <lineage>
        <taxon>Bacteria</taxon>
        <taxon>Bacillati</taxon>
        <taxon>Bacillota</taxon>
        <taxon>Clostridia</taxon>
        <taxon>Eubacteriales</taxon>
        <taxon>Eubacteriaceae</taxon>
        <taxon>Eubacterium</taxon>
    </lineage>
</organism>
<proteinExistence type="predicted"/>
<sequence length="245" mass="28435">MEQLNHVAAQVRDIIVSRIESHEYLPGEMIPSERVLAEMYGVSRPTIRTAIDELVNEHYLVRRQGKGTFVKKPEYNKVAFGVINESKNASFTSLVRNFGIEISNKLLCTGTIQGRYYYADKLGLAFEEPIYGIHRIRQGNKEPLAIEYTYVPLKFFPDIDNYNFEQISLYDYMATRDHLPVIFQESLTMVEAGDKIRSYLHLEDEMIVNHLELIGYDHHGNLVEYTESYSRPDKLEVRFVSNNTK</sequence>
<dbReference type="InterPro" id="IPR028978">
    <property type="entry name" value="Chorismate_lyase_/UTRA_dom_sf"/>
</dbReference>
<accession>A0A844DUF7</accession>
<dbReference type="SMART" id="SM00866">
    <property type="entry name" value="UTRA"/>
    <property type="match status" value="1"/>
</dbReference>